<proteinExistence type="predicted"/>
<dbReference type="InterPro" id="IPR018289">
    <property type="entry name" value="MULE_transposase_dom"/>
</dbReference>
<dbReference type="OrthoDB" id="6783931at2759"/>
<accession>A0A1Y1ZPC7</accession>
<evidence type="ECO:0000259" key="1">
    <source>
        <dbReference type="Pfam" id="PF10551"/>
    </source>
</evidence>
<keyword evidence="3" id="KW-1185">Reference proteome</keyword>
<dbReference type="Pfam" id="PF10551">
    <property type="entry name" value="MULE"/>
    <property type="match status" value="1"/>
</dbReference>
<name>A0A1Y1ZPC7_9FUNG</name>
<sequence>MTHNHLENKFRAAKSIVKNKIIDEISNSSIPFNVNMKRKYDEISRAIFDEISYESKYYKTKRDENFMIFKNNDLIVFQSPFQAELFSKNKHIFADGSFYIAPIFSYQVFITRTYVTELNCFYNTFFSILKNRKQTTYEVLFEEIKKNSSKYNSIEITPKIFHCDFEKAISDTAQKVFINANIKYCLCHFKRVLEIKKKKELCATCLNAVWRNATWGMKHFNNTPLIEMQLSQIIYIYINVLILKYLAIHQNQCIAKY</sequence>
<dbReference type="AlphaFoldDB" id="A0A1Y1ZPC7"/>
<feature type="domain" description="MULE transposase" evidence="1">
    <location>
        <begin position="110"/>
        <end position="189"/>
    </location>
</feature>
<protein>
    <recommendedName>
        <fullName evidence="1">MULE transposase domain-containing protein</fullName>
    </recommendedName>
</protein>
<evidence type="ECO:0000313" key="2">
    <source>
        <dbReference type="EMBL" id="ORY11675.1"/>
    </source>
</evidence>
<gene>
    <name evidence="2" type="ORF">LY90DRAFT_518464</name>
</gene>
<dbReference type="STRING" id="1754190.A0A1Y1ZPC7"/>
<organism evidence="2 3">
    <name type="scientific">Neocallimastix californiae</name>
    <dbReference type="NCBI Taxonomy" id="1754190"/>
    <lineage>
        <taxon>Eukaryota</taxon>
        <taxon>Fungi</taxon>
        <taxon>Fungi incertae sedis</taxon>
        <taxon>Chytridiomycota</taxon>
        <taxon>Chytridiomycota incertae sedis</taxon>
        <taxon>Neocallimastigomycetes</taxon>
        <taxon>Neocallimastigales</taxon>
        <taxon>Neocallimastigaceae</taxon>
        <taxon>Neocallimastix</taxon>
    </lineage>
</organism>
<evidence type="ECO:0000313" key="3">
    <source>
        <dbReference type="Proteomes" id="UP000193920"/>
    </source>
</evidence>
<comment type="caution">
    <text evidence="2">The sequence shown here is derived from an EMBL/GenBank/DDBJ whole genome shotgun (WGS) entry which is preliminary data.</text>
</comment>
<dbReference type="Proteomes" id="UP000193920">
    <property type="component" value="Unassembled WGS sequence"/>
</dbReference>
<dbReference type="EMBL" id="MCOG01000379">
    <property type="protein sequence ID" value="ORY11675.1"/>
    <property type="molecule type" value="Genomic_DNA"/>
</dbReference>
<reference evidence="2 3" key="1">
    <citation type="submission" date="2016-08" db="EMBL/GenBank/DDBJ databases">
        <title>A Parts List for Fungal Cellulosomes Revealed by Comparative Genomics.</title>
        <authorList>
            <consortium name="DOE Joint Genome Institute"/>
            <person name="Haitjema C.H."/>
            <person name="Gilmore S.P."/>
            <person name="Henske J.K."/>
            <person name="Solomon K.V."/>
            <person name="De Groot R."/>
            <person name="Kuo A."/>
            <person name="Mondo S.J."/>
            <person name="Salamov A.A."/>
            <person name="Labutti K."/>
            <person name="Zhao Z."/>
            <person name="Chiniquy J."/>
            <person name="Barry K."/>
            <person name="Brewer H.M."/>
            <person name="Purvine S.O."/>
            <person name="Wright A.T."/>
            <person name="Boxma B."/>
            <person name="Van Alen T."/>
            <person name="Hackstein J.H."/>
            <person name="Baker S.E."/>
            <person name="Grigoriev I.V."/>
            <person name="O'Malley M.A."/>
        </authorList>
    </citation>
    <scope>NUCLEOTIDE SEQUENCE [LARGE SCALE GENOMIC DNA]</scope>
    <source>
        <strain evidence="2 3">G1</strain>
    </source>
</reference>